<feature type="transmembrane region" description="Helical" evidence="1">
    <location>
        <begin position="30"/>
        <end position="48"/>
    </location>
</feature>
<evidence type="ECO:0000313" key="2">
    <source>
        <dbReference type="EMBL" id="BBK21680.1"/>
    </source>
</evidence>
<gene>
    <name evidence="2" type="ORF">Aargi30884_05830</name>
</gene>
<keyword evidence="1" id="KW-0472">Membrane</keyword>
<dbReference type="EMBL" id="AP019695">
    <property type="protein sequence ID" value="BBK21680.1"/>
    <property type="molecule type" value="Genomic_DNA"/>
</dbReference>
<dbReference type="RefSeq" id="WP_118277205.1">
    <property type="nucleotide sequence ID" value="NZ_AP019695.1"/>
</dbReference>
<keyword evidence="1" id="KW-0812">Transmembrane</keyword>
<keyword evidence="1" id="KW-1133">Transmembrane helix</keyword>
<sequence>MNKKYLNLLAVFALVCFFTLSLVFPLLKNTMKICALGVYALVSFLYIKEKKKEGENIEKDVLFSACVVLLFGYLFFIG</sequence>
<feature type="transmembrane region" description="Helical" evidence="1">
    <location>
        <begin position="60"/>
        <end position="77"/>
    </location>
</feature>
<accession>A0A6N4TFD8</accession>
<proteinExistence type="predicted"/>
<dbReference type="Proteomes" id="UP000464754">
    <property type="component" value="Chromosome"/>
</dbReference>
<protein>
    <submittedName>
        <fullName evidence="2">Uncharacterized protein</fullName>
    </submittedName>
</protein>
<name>A0A6N4TFD8_9FIRM</name>
<evidence type="ECO:0000313" key="3">
    <source>
        <dbReference type="Proteomes" id="UP000464754"/>
    </source>
</evidence>
<reference evidence="3" key="1">
    <citation type="submission" date="2019-05" db="EMBL/GenBank/DDBJ databases">
        <title>Complete genome sequencing of Absiella argi strain JCM 30884.</title>
        <authorList>
            <person name="Sakamoto M."/>
            <person name="Murakami T."/>
            <person name="Mori H."/>
        </authorList>
    </citation>
    <scope>NUCLEOTIDE SEQUENCE [LARGE SCALE GENOMIC DNA]</scope>
    <source>
        <strain evidence="3">JCM 30884</strain>
    </source>
</reference>
<evidence type="ECO:0000256" key="1">
    <source>
        <dbReference type="SAM" id="Phobius"/>
    </source>
</evidence>
<feature type="transmembrane region" description="Helical" evidence="1">
    <location>
        <begin position="5"/>
        <end position="24"/>
    </location>
</feature>
<dbReference type="KEGG" id="aarg:Aargi30884_05830"/>
<keyword evidence="3" id="KW-1185">Reference proteome</keyword>
<dbReference type="AlphaFoldDB" id="A0A6N4TFD8"/>
<organism evidence="2 3">
    <name type="scientific">Amedibacterium intestinale</name>
    <dbReference type="NCBI Taxonomy" id="2583452"/>
    <lineage>
        <taxon>Bacteria</taxon>
        <taxon>Bacillati</taxon>
        <taxon>Bacillota</taxon>
        <taxon>Erysipelotrichia</taxon>
        <taxon>Erysipelotrichales</taxon>
        <taxon>Erysipelotrichaceae</taxon>
        <taxon>Amedibacterium</taxon>
    </lineage>
</organism>